<proteinExistence type="predicted"/>
<dbReference type="Proteomes" id="UP001148629">
    <property type="component" value="Unassembled WGS sequence"/>
</dbReference>
<name>A0ACC1SAU5_9HYPO</name>
<evidence type="ECO:0000313" key="2">
    <source>
        <dbReference type="Proteomes" id="UP001148629"/>
    </source>
</evidence>
<protein>
    <submittedName>
        <fullName evidence="1">Uncharacterized protein</fullName>
    </submittedName>
</protein>
<organism evidence="1 2">
    <name type="scientific">Fusarium decemcellulare</name>
    <dbReference type="NCBI Taxonomy" id="57161"/>
    <lineage>
        <taxon>Eukaryota</taxon>
        <taxon>Fungi</taxon>
        <taxon>Dikarya</taxon>
        <taxon>Ascomycota</taxon>
        <taxon>Pezizomycotina</taxon>
        <taxon>Sordariomycetes</taxon>
        <taxon>Hypocreomycetidae</taxon>
        <taxon>Hypocreales</taxon>
        <taxon>Nectriaceae</taxon>
        <taxon>Fusarium</taxon>
        <taxon>Fusarium decemcellulare species complex</taxon>
    </lineage>
</organism>
<gene>
    <name evidence="1" type="ORF">NM208_g7048</name>
</gene>
<comment type="caution">
    <text evidence="1">The sequence shown here is derived from an EMBL/GenBank/DDBJ whole genome shotgun (WGS) entry which is preliminary data.</text>
</comment>
<accession>A0ACC1SAU5</accession>
<dbReference type="EMBL" id="JANRMS010000697">
    <property type="protein sequence ID" value="KAJ3535655.1"/>
    <property type="molecule type" value="Genomic_DNA"/>
</dbReference>
<keyword evidence="2" id="KW-1185">Reference proteome</keyword>
<evidence type="ECO:0000313" key="1">
    <source>
        <dbReference type="EMBL" id="KAJ3535655.1"/>
    </source>
</evidence>
<sequence length="713" mass="81690">MVQHDGRVQKRRRVRRRKHQSAKVDTPSQPRNDFAALRTLEQEDSEGEDCELHTYENRYDGRGNKVLLRVGTTTEFELPKDSSYKAALVLFRTYSRASSKHILSSQLEIRSRHIKKALREVIGTYPGVSLNSTSHVRIDAPPMCLFHYRVELQDYATQARDPVVKSHVELCLGYMARVLQEETALFDISMIRSAEPSIEHQHLWMAFRPGILLYQKIDNVEVVSRLREIDSHKGNNRPLPPYAPMPPRPPFPFEDDNDLSARGWRLEDERIQYDGQDFVYVKSNVIIHKYDGCKPLRELKVFPLDLHPERERILQSLTLRGQKYLSLCGTHYRSYNGLAKFSSTQGLIRPYNGPETRTPYSCLPVHSRIMIDGEGYESAAIRTKRISIEARPLIETARNQHMNLEEGEALICCHEMGGFDFARREWALFNVEHIQDVQFNSDAFQQLVFSHEKKRLIQSLVDQRHAKDSSFDDLIKGKGKGLIFLLHGPPGVGKTFTAGKVASKKSNPTLLSHPHLESIADYTKRPLFQIGSGQLTGFVPSPEHKLSNLLSYAKKWNALVLIDEADVFLQERSLSDVQRNELVSTLLRVLEYFQGIMFLTTNRVETIDSAFHSRIHLSLAYPPLSTDALRTLWKSTIARACTNGNPHWLNKHFLNELARFKVNGREIKNIVHMAHAVANNEKRGMKAADIRHGLDALESFKTDFHQGTKRQGF</sequence>
<reference evidence="1" key="1">
    <citation type="submission" date="2022-08" db="EMBL/GenBank/DDBJ databases">
        <title>Genome Sequence of Fusarium decemcellulare.</title>
        <authorList>
            <person name="Buettner E."/>
        </authorList>
    </citation>
    <scope>NUCLEOTIDE SEQUENCE</scope>
    <source>
        <strain evidence="1">Babe19</strain>
    </source>
</reference>